<dbReference type="SUPFAM" id="SSF54909">
    <property type="entry name" value="Dimeric alpha+beta barrel"/>
    <property type="match status" value="1"/>
</dbReference>
<dbReference type="Pfam" id="PF03992">
    <property type="entry name" value="ABM"/>
    <property type="match status" value="1"/>
</dbReference>
<evidence type="ECO:0000259" key="1">
    <source>
        <dbReference type="PROSITE" id="PS51725"/>
    </source>
</evidence>
<dbReference type="AlphaFoldDB" id="A0A545AZ23"/>
<proteinExistence type="predicted"/>
<organism evidence="2 3">
    <name type="scientific">Cryptosporangium phraense</name>
    <dbReference type="NCBI Taxonomy" id="2593070"/>
    <lineage>
        <taxon>Bacteria</taxon>
        <taxon>Bacillati</taxon>
        <taxon>Actinomycetota</taxon>
        <taxon>Actinomycetes</taxon>
        <taxon>Cryptosporangiales</taxon>
        <taxon>Cryptosporangiaceae</taxon>
        <taxon>Cryptosporangium</taxon>
    </lineage>
</organism>
<comment type="caution">
    <text evidence="2">The sequence shown here is derived from an EMBL/GenBank/DDBJ whole genome shotgun (WGS) entry which is preliminary data.</text>
</comment>
<sequence>MIIVAGWLRVDASDRDRYLDGVASVTALARDFAGCADFVQAPDPLDPGRIVIMERWESDEDLLRFRNSGGPELDLPEVRDASVQKYRISSVEAP</sequence>
<keyword evidence="2" id="KW-0503">Monooxygenase</keyword>
<feature type="domain" description="ABM" evidence="1">
    <location>
        <begin position="2"/>
        <end position="91"/>
    </location>
</feature>
<accession>A0A545AZ23</accession>
<dbReference type="PROSITE" id="PS51725">
    <property type="entry name" value="ABM"/>
    <property type="match status" value="1"/>
</dbReference>
<dbReference type="InterPro" id="IPR011008">
    <property type="entry name" value="Dimeric_a/b-barrel"/>
</dbReference>
<name>A0A545AZ23_9ACTN</name>
<dbReference type="GO" id="GO:0004497">
    <property type="term" value="F:monooxygenase activity"/>
    <property type="evidence" value="ECO:0007669"/>
    <property type="project" value="UniProtKB-KW"/>
</dbReference>
<dbReference type="Gene3D" id="3.30.70.100">
    <property type="match status" value="1"/>
</dbReference>
<keyword evidence="3" id="KW-1185">Reference proteome</keyword>
<gene>
    <name evidence="2" type="ORF">FL583_04760</name>
</gene>
<protein>
    <submittedName>
        <fullName evidence="2">Antibiotic biosynthesis monooxygenase</fullName>
    </submittedName>
</protein>
<dbReference type="OrthoDB" id="287932at2"/>
<dbReference type="InParanoid" id="A0A545AZ23"/>
<evidence type="ECO:0000313" key="3">
    <source>
        <dbReference type="Proteomes" id="UP000317982"/>
    </source>
</evidence>
<dbReference type="Proteomes" id="UP000317982">
    <property type="component" value="Unassembled WGS sequence"/>
</dbReference>
<dbReference type="InterPro" id="IPR007138">
    <property type="entry name" value="ABM_dom"/>
</dbReference>
<dbReference type="EMBL" id="VIRS01000003">
    <property type="protein sequence ID" value="TQS45835.1"/>
    <property type="molecule type" value="Genomic_DNA"/>
</dbReference>
<keyword evidence="2" id="KW-0560">Oxidoreductase</keyword>
<evidence type="ECO:0000313" key="2">
    <source>
        <dbReference type="EMBL" id="TQS45835.1"/>
    </source>
</evidence>
<reference evidence="2 3" key="1">
    <citation type="submission" date="2019-07" db="EMBL/GenBank/DDBJ databases">
        <title>Cryptosporangium phraense sp. nov., isolated from plant litter.</title>
        <authorList>
            <person name="Suriyachadkun C."/>
        </authorList>
    </citation>
    <scope>NUCLEOTIDE SEQUENCE [LARGE SCALE GENOMIC DNA]</scope>
    <source>
        <strain evidence="2 3">A-T 5661</strain>
    </source>
</reference>